<proteinExistence type="predicted"/>
<dbReference type="OrthoDB" id="1097347at2"/>
<evidence type="ECO:0000313" key="3">
    <source>
        <dbReference type="Proteomes" id="UP000004947"/>
    </source>
</evidence>
<dbReference type="STRING" id="313628.LNTAR_19025"/>
<dbReference type="AlphaFoldDB" id="A6DNW1"/>
<dbReference type="InterPro" id="IPR006860">
    <property type="entry name" value="FecR"/>
</dbReference>
<feature type="domain" description="FecR protein" evidence="1">
    <location>
        <begin position="124"/>
        <end position="215"/>
    </location>
</feature>
<dbReference type="Proteomes" id="UP000004947">
    <property type="component" value="Unassembled WGS sequence"/>
</dbReference>
<evidence type="ECO:0000259" key="1">
    <source>
        <dbReference type="Pfam" id="PF04773"/>
    </source>
</evidence>
<organism evidence="2 3">
    <name type="scientific">Lentisphaera araneosa HTCC2155</name>
    <dbReference type="NCBI Taxonomy" id="313628"/>
    <lineage>
        <taxon>Bacteria</taxon>
        <taxon>Pseudomonadati</taxon>
        <taxon>Lentisphaerota</taxon>
        <taxon>Lentisphaeria</taxon>
        <taxon>Lentisphaerales</taxon>
        <taxon>Lentisphaeraceae</taxon>
        <taxon>Lentisphaera</taxon>
    </lineage>
</organism>
<dbReference type="PANTHER" id="PTHR30273:SF2">
    <property type="entry name" value="PROTEIN FECR"/>
    <property type="match status" value="1"/>
</dbReference>
<dbReference type="EMBL" id="ABCK01000014">
    <property type="protein sequence ID" value="EDM26770.1"/>
    <property type="molecule type" value="Genomic_DNA"/>
</dbReference>
<accession>A6DNW1</accession>
<dbReference type="InterPro" id="IPR012373">
    <property type="entry name" value="Ferrdict_sens_TM"/>
</dbReference>
<dbReference type="RefSeq" id="WP_007279548.1">
    <property type="nucleotide sequence ID" value="NZ_ABCK01000014.1"/>
</dbReference>
<reference evidence="2 3" key="1">
    <citation type="journal article" date="2010" name="J. Bacteriol.">
        <title>Genome sequence of Lentisphaera araneosa HTCC2155T, the type species of the order Lentisphaerales in the phylum Lentisphaerae.</title>
        <authorList>
            <person name="Thrash J.C."/>
            <person name="Cho J.C."/>
            <person name="Vergin K.L."/>
            <person name="Morris R.M."/>
            <person name="Giovannoni S.J."/>
        </authorList>
    </citation>
    <scope>NUCLEOTIDE SEQUENCE [LARGE SCALE GENOMIC DNA]</scope>
    <source>
        <strain evidence="2 3">HTCC2155</strain>
    </source>
</reference>
<sequence length="475" mass="53522">MKELELLIDKCLHGEASEQEEKQLQELISESEEAFEFYLKSIQQHSDLKEWADAQEIEENKPISFPFLRWGMALAAILVTAFVLMTPSTVQPNILLNIHSVSHNYKVIRAGEMIKGVSQVQQGDQILVGDGGQVRLDVKDQESHIFLMSNSSVNFMNRDCNKINLQQGEIRAKLEKQKTPFIIKTNEGEAEIIGTEFSLTDKGETQLWVTSGQVRLNRGEKDSVLVGAGQRIDTESFRVEDKSGDQLIPNLYQGVEYFYYRNLRQSLTLDTDMVLIDHGVRTDFTYYTGAYDGYVRAAPTHKSFVSTEPFLMVLKAHYKSSQTGLHTLQLKSLREVNLRVNEKLYKLDGRGQTQVHFKEGFNLIELRTIGGKEADTGEILVDLQVSSQEGELVGLSSEQLFYTTTSELPDLSQDEMQEALTCDLPLREDFADRANGVLAKVKGEPVFVNDPVMGPVLQLNGKSDFLHIAEQMNSA</sequence>
<dbReference type="Gene3D" id="2.60.120.1440">
    <property type="match status" value="1"/>
</dbReference>
<comment type="caution">
    <text evidence="2">The sequence shown here is derived from an EMBL/GenBank/DDBJ whole genome shotgun (WGS) entry which is preliminary data.</text>
</comment>
<evidence type="ECO:0000313" key="2">
    <source>
        <dbReference type="EMBL" id="EDM26770.1"/>
    </source>
</evidence>
<name>A6DNW1_9BACT</name>
<dbReference type="GO" id="GO:0016989">
    <property type="term" value="F:sigma factor antagonist activity"/>
    <property type="evidence" value="ECO:0007669"/>
    <property type="project" value="TreeGrafter"/>
</dbReference>
<dbReference type="Pfam" id="PF04773">
    <property type="entry name" value="FecR"/>
    <property type="match status" value="1"/>
</dbReference>
<dbReference type="PANTHER" id="PTHR30273">
    <property type="entry name" value="PERIPLASMIC SIGNAL SENSOR AND SIGMA FACTOR ACTIVATOR FECR-RELATED"/>
    <property type="match status" value="1"/>
</dbReference>
<keyword evidence="3" id="KW-1185">Reference proteome</keyword>
<protein>
    <recommendedName>
        <fullName evidence="1">FecR protein domain-containing protein</fullName>
    </recommendedName>
</protein>
<gene>
    <name evidence="2" type="ORF">LNTAR_19025</name>
</gene>